<accession>A0A7E4ZY80</accession>
<dbReference type="Proteomes" id="UP000492821">
    <property type="component" value="Unassembled WGS sequence"/>
</dbReference>
<name>A0A7E4ZY80_PANRE</name>
<proteinExistence type="predicted"/>
<reference evidence="2" key="2">
    <citation type="submission" date="2020-10" db="UniProtKB">
        <authorList>
            <consortium name="WormBaseParasite"/>
        </authorList>
    </citation>
    <scope>IDENTIFICATION</scope>
</reference>
<sequence>MQHLFHPSHSADWVMASNLPKSDPYFDWPIGNILKAAPKPCPSNCSGCEAPDCSYMDYLKVCHQRYRRGYRSICQSVAAENSRPAS</sequence>
<dbReference type="AlphaFoldDB" id="A0A7E4ZY80"/>
<dbReference type="WBParaSite" id="Pan_g2613.t1">
    <property type="protein sequence ID" value="Pan_g2613.t1"/>
    <property type="gene ID" value="Pan_g2613"/>
</dbReference>
<organism evidence="1 2">
    <name type="scientific">Panagrellus redivivus</name>
    <name type="common">Microworm</name>
    <dbReference type="NCBI Taxonomy" id="6233"/>
    <lineage>
        <taxon>Eukaryota</taxon>
        <taxon>Metazoa</taxon>
        <taxon>Ecdysozoa</taxon>
        <taxon>Nematoda</taxon>
        <taxon>Chromadorea</taxon>
        <taxon>Rhabditida</taxon>
        <taxon>Tylenchina</taxon>
        <taxon>Panagrolaimomorpha</taxon>
        <taxon>Panagrolaimoidea</taxon>
        <taxon>Panagrolaimidae</taxon>
        <taxon>Panagrellus</taxon>
    </lineage>
</organism>
<keyword evidence="1" id="KW-1185">Reference proteome</keyword>
<evidence type="ECO:0000313" key="2">
    <source>
        <dbReference type="WBParaSite" id="Pan_g2613.t1"/>
    </source>
</evidence>
<protein>
    <submittedName>
        <fullName evidence="2">Epidermal patterning factor-like protein</fullName>
    </submittedName>
</protein>
<reference evidence="1" key="1">
    <citation type="journal article" date="2013" name="Genetics">
        <title>The draft genome and transcriptome of Panagrellus redivivus are shaped by the harsh demands of a free-living lifestyle.</title>
        <authorList>
            <person name="Srinivasan J."/>
            <person name="Dillman A.R."/>
            <person name="Macchietto M.G."/>
            <person name="Heikkinen L."/>
            <person name="Lakso M."/>
            <person name="Fracchia K.M."/>
            <person name="Antoshechkin I."/>
            <person name="Mortazavi A."/>
            <person name="Wong G."/>
            <person name="Sternberg P.W."/>
        </authorList>
    </citation>
    <scope>NUCLEOTIDE SEQUENCE [LARGE SCALE GENOMIC DNA]</scope>
    <source>
        <strain evidence="1">MT8872</strain>
    </source>
</reference>
<evidence type="ECO:0000313" key="1">
    <source>
        <dbReference type="Proteomes" id="UP000492821"/>
    </source>
</evidence>